<evidence type="ECO:0000313" key="7">
    <source>
        <dbReference type="Proteomes" id="UP001165190"/>
    </source>
</evidence>
<evidence type="ECO:0000256" key="3">
    <source>
        <dbReference type="RuleBase" id="RU003616"/>
    </source>
</evidence>
<dbReference type="AlphaFoldDB" id="A0A9W7ITZ3"/>
<dbReference type="EMBL" id="BSYR01000035">
    <property type="protein sequence ID" value="GMI99983.1"/>
    <property type="molecule type" value="Genomic_DNA"/>
</dbReference>
<evidence type="ECO:0000259" key="5">
    <source>
        <dbReference type="PROSITE" id="PS01031"/>
    </source>
</evidence>
<dbReference type="InterPro" id="IPR002068">
    <property type="entry name" value="A-crystallin/Hsp20_dom"/>
</dbReference>
<dbReference type="PROSITE" id="PS01031">
    <property type="entry name" value="SHSP"/>
    <property type="match status" value="1"/>
</dbReference>
<keyword evidence="7" id="KW-1185">Reference proteome</keyword>
<protein>
    <recommendedName>
        <fullName evidence="5">SHSP domain-containing protein</fullName>
    </recommendedName>
</protein>
<dbReference type="CDD" id="cd06464">
    <property type="entry name" value="ACD_sHsps-like"/>
    <property type="match status" value="1"/>
</dbReference>
<feature type="domain" description="SHSP" evidence="5">
    <location>
        <begin position="9"/>
        <end position="113"/>
    </location>
</feature>
<organism evidence="6 7">
    <name type="scientific">Hibiscus trionum</name>
    <name type="common">Flower of an hour</name>
    <dbReference type="NCBI Taxonomy" id="183268"/>
    <lineage>
        <taxon>Eukaryota</taxon>
        <taxon>Viridiplantae</taxon>
        <taxon>Streptophyta</taxon>
        <taxon>Embryophyta</taxon>
        <taxon>Tracheophyta</taxon>
        <taxon>Spermatophyta</taxon>
        <taxon>Magnoliopsida</taxon>
        <taxon>eudicotyledons</taxon>
        <taxon>Gunneridae</taxon>
        <taxon>Pentapetalae</taxon>
        <taxon>rosids</taxon>
        <taxon>malvids</taxon>
        <taxon>Malvales</taxon>
        <taxon>Malvaceae</taxon>
        <taxon>Malvoideae</taxon>
        <taxon>Hibiscus</taxon>
    </lineage>
</organism>
<feature type="compositionally biased region" description="Basic and acidic residues" evidence="4">
    <location>
        <begin position="125"/>
        <end position="134"/>
    </location>
</feature>
<evidence type="ECO:0000256" key="2">
    <source>
        <dbReference type="PROSITE-ProRule" id="PRU00285"/>
    </source>
</evidence>
<feature type="region of interest" description="Disordered" evidence="4">
    <location>
        <begin position="110"/>
        <end position="134"/>
    </location>
</feature>
<dbReference type="InterPro" id="IPR031107">
    <property type="entry name" value="Small_HSP"/>
</dbReference>
<evidence type="ECO:0000313" key="6">
    <source>
        <dbReference type="EMBL" id="GMI99983.1"/>
    </source>
</evidence>
<evidence type="ECO:0000256" key="1">
    <source>
        <dbReference type="ARBA" id="ARBA00023016"/>
    </source>
</evidence>
<evidence type="ECO:0000256" key="4">
    <source>
        <dbReference type="SAM" id="MobiDB-lite"/>
    </source>
</evidence>
<comment type="caution">
    <text evidence="6">The sequence shown here is derived from an EMBL/GenBank/DDBJ whole genome shotgun (WGS) entry which is preliminary data.</text>
</comment>
<accession>A0A9W7ITZ3</accession>
<dbReference type="PANTHER" id="PTHR11527">
    <property type="entry name" value="HEAT-SHOCK PROTEIN 20 FAMILY MEMBER"/>
    <property type="match status" value="1"/>
</dbReference>
<reference evidence="6" key="1">
    <citation type="submission" date="2023-05" db="EMBL/GenBank/DDBJ databases">
        <title>Genome and transcriptome analyses reveal genes involved in the formation of fine ridges on petal epidermal cells in Hibiscus trionum.</title>
        <authorList>
            <person name="Koshimizu S."/>
            <person name="Masuda S."/>
            <person name="Ishii T."/>
            <person name="Shirasu K."/>
            <person name="Hoshino A."/>
            <person name="Arita M."/>
        </authorList>
    </citation>
    <scope>NUCLEOTIDE SEQUENCE</scope>
    <source>
        <strain evidence="6">Hamamatsu line</strain>
    </source>
</reference>
<dbReference type="Pfam" id="PF00011">
    <property type="entry name" value="HSP20"/>
    <property type="match status" value="1"/>
</dbReference>
<dbReference type="Gene3D" id="2.60.40.790">
    <property type="match status" value="1"/>
</dbReference>
<keyword evidence="1" id="KW-0346">Stress response</keyword>
<name>A0A9W7ITZ3_HIBTR</name>
<gene>
    <name evidence="6" type="ORF">HRI_003667600</name>
</gene>
<dbReference type="InterPro" id="IPR008978">
    <property type="entry name" value="HSP20-like_chaperone"/>
</dbReference>
<dbReference type="Proteomes" id="UP001165190">
    <property type="component" value="Unassembled WGS sequence"/>
</dbReference>
<sequence length="194" mass="22106">MGGDVHGTRTAQELVPDSNWMEDSMAHYLLLHLPGFEMEDIMVGLAYPGYVTISGETTVNDEKSMYFGQALKLPDNLDMDKIDQSFEDETLCLTFPKRMEKHENDNHLCTTADKHSQEGETDNGEDQREHEGDCHARATNEEQSKQSDDHDHVIHAHDEVRMLERAINLLKNRIVVTFVSAFSLGVLVSKWFEI</sequence>
<proteinExistence type="inferred from homology"/>
<dbReference type="OrthoDB" id="1431247at2759"/>
<comment type="similarity">
    <text evidence="2 3">Belongs to the small heat shock protein (HSP20) family.</text>
</comment>
<dbReference type="SUPFAM" id="SSF49764">
    <property type="entry name" value="HSP20-like chaperones"/>
    <property type="match status" value="1"/>
</dbReference>